<sequence length="221" mass="23980">MSVGQVYPDLATGENFRAYIQRAMVEDPDEDPLEFGRIAYERFVQIVEMFGAFQDEERMKKEEAARRGTSFSTEEVADFRDLFLATSASGSSLDFEELKRMLRHIMPLGETNVARLQEVVRSCLEASGKQALADAALRDVALDFPEFLWLMQGMVDQDLVGLQRASPRGAQRSPSSASSRRSGARPEKPAPGSTAARRLATTGWSGGASDAGGPGTAPAAA</sequence>
<dbReference type="SUPFAM" id="SSF47473">
    <property type="entry name" value="EF-hand"/>
    <property type="match status" value="1"/>
</dbReference>
<gene>
    <name evidence="2" type="ORF">PCOR1329_LOCUS71422</name>
</gene>
<feature type="compositionally biased region" description="Gly residues" evidence="1">
    <location>
        <begin position="204"/>
        <end position="215"/>
    </location>
</feature>
<evidence type="ECO:0000313" key="3">
    <source>
        <dbReference type="Proteomes" id="UP001189429"/>
    </source>
</evidence>
<dbReference type="EMBL" id="CAUYUJ010019482">
    <property type="protein sequence ID" value="CAK0891478.1"/>
    <property type="molecule type" value="Genomic_DNA"/>
</dbReference>
<proteinExistence type="predicted"/>
<evidence type="ECO:0000256" key="1">
    <source>
        <dbReference type="SAM" id="MobiDB-lite"/>
    </source>
</evidence>
<keyword evidence="3" id="KW-1185">Reference proteome</keyword>
<reference evidence="2" key="1">
    <citation type="submission" date="2023-10" db="EMBL/GenBank/DDBJ databases">
        <authorList>
            <person name="Chen Y."/>
            <person name="Shah S."/>
            <person name="Dougan E. K."/>
            <person name="Thang M."/>
            <person name="Chan C."/>
        </authorList>
    </citation>
    <scope>NUCLEOTIDE SEQUENCE [LARGE SCALE GENOMIC DNA]</scope>
</reference>
<protein>
    <recommendedName>
        <fullName evidence="4">Cilia- and flagella-associated protein 36</fullName>
    </recommendedName>
</protein>
<feature type="compositionally biased region" description="Low complexity" evidence="1">
    <location>
        <begin position="165"/>
        <end position="181"/>
    </location>
</feature>
<dbReference type="Proteomes" id="UP001189429">
    <property type="component" value="Unassembled WGS sequence"/>
</dbReference>
<comment type="caution">
    <text evidence="2">The sequence shown here is derived from an EMBL/GenBank/DDBJ whole genome shotgun (WGS) entry which is preliminary data.</text>
</comment>
<name>A0ABN9X0G7_9DINO</name>
<organism evidence="2 3">
    <name type="scientific">Prorocentrum cordatum</name>
    <dbReference type="NCBI Taxonomy" id="2364126"/>
    <lineage>
        <taxon>Eukaryota</taxon>
        <taxon>Sar</taxon>
        <taxon>Alveolata</taxon>
        <taxon>Dinophyceae</taxon>
        <taxon>Prorocentrales</taxon>
        <taxon>Prorocentraceae</taxon>
        <taxon>Prorocentrum</taxon>
    </lineage>
</organism>
<evidence type="ECO:0008006" key="4">
    <source>
        <dbReference type="Google" id="ProtNLM"/>
    </source>
</evidence>
<dbReference type="InterPro" id="IPR011992">
    <property type="entry name" value="EF-hand-dom_pair"/>
</dbReference>
<feature type="region of interest" description="Disordered" evidence="1">
    <location>
        <begin position="165"/>
        <end position="221"/>
    </location>
</feature>
<accession>A0ABN9X0G7</accession>
<evidence type="ECO:0000313" key="2">
    <source>
        <dbReference type="EMBL" id="CAK0891478.1"/>
    </source>
</evidence>